<evidence type="ECO:0000256" key="1">
    <source>
        <dbReference type="SAM" id="Phobius"/>
    </source>
</evidence>
<evidence type="ECO:0000313" key="3">
    <source>
        <dbReference type="Proteomes" id="UP001596408"/>
    </source>
</evidence>
<keyword evidence="1" id="KW-1133">Transmembrane helix</keyword>
<dbReference type="Pfam" id="PF26072">
    <property type="entry name" value="DUF8029"/>
    <property type="match status" value="1"/>
</dbReference>
<feature type="transmembrane region" description="Helical" evidence="1">
    <location>
        <begin position="30"/>
        <end position="51"/>
    </location>
</feature>
<dbReference type="InterPro" id="IPR058342">
    <property type="entry name" value="DUF8029"/>
</dbReference>
<keyword evidence="1" id="KW-0472">Membrane</keyword>
<reference evidence="2 3" key="1">
    <citation type="journal article" date="2019" name="Int. J. Syst. Evol. Microbiol.">
        <title>The Global Catalogue of Microorganisms (GCM) 10K type strain sequencing project: providing services to taxonomists for standard genome sequencing and annotation.</title>
        <authorList>
            <consortium name="The Broad Institute Genomics Platform"/>
            <consortium name="The Broad Institute Genome Sequencing Center for Infectious Disease"/>
            <person name="Wu L."/>
            <person name="Ma J."/>
        </authorList>
    </citation>
    <scope>NUCLEOTIDE SEQUENCE [LARGE SCALE GENOMIC DNA]</scope>
    <source>
        <strain evidence="2 3">YIM 94188</strain>
    </source>
</reference>
<sequence>MSATFAPVLDQTLAAWATLPLQLGGLLATQLGQLLVGVVAVGVAILVARLVLRVAWRLVTIAVVVIAALLLFSTLGVNVPL</sequence>
<keyword evidence="1" id="KW-0812">Transmembrane</keyword>
<protein>
    <submittedName>
        <fullName evidence="2">Uncharacterized protein</fullName>
    </submittedName>
</protein>
<dbReference type="EMBL" id="JBHSXH010000009">
    <property type="protein sequence ID" value="MFC6824329.1"/>
    <property type="molecule type" value="Genomic_DNA"/>
</dbReference>
<name>A0ABD5TZS2_9EURY</name>
<feature type="transmembrane region" description="Helical" evidence="1">
    <location>
        <begin position="58"/>
        <end position="79"/>
    </location>
</feature>
<organism evidence="2 3">
    <name type="scientific">Halopelagius fulvigenes</name>
    <dbReference type="NCBI Taxonomy" id="1198324"/>
    <lineage>
        <taxon>Archaea</taxon>
        <taxon>Methanobacteriati</taxon>
        <taxon>Methanobacteriota</taxon>
        <taxon>Stenosarchaea group</taxon>
        <taxon>Halobacteria</taxon>
        <taxon>Halobacteriales</taxon>
        <taxon>Haloferacaceae</taxon>
    </lineage>
</organism>
<comment type="caution">
    <text evidence="2">The sequence shown here is derived from an EMBL/GenBank/DDBJ whole genome shotgun (WGS) entry which is preliminary data.</text>
</comment>
<dbReference type="RefSeq" id="WP_379693112.1">
    <property type="nucleotide sequence ID" value="NZ_JBHSXH010000009.1"/>
</dbReference>
<keyword evidence="3" id="KW-1185">Reference proteome</keyword>
<proteinExistence type="predicted"/>
<dbReference type="AlphaFoldDB" id="A0ABD5TZS2"/>
<accession>A0ABD5TZS2</accession>
<dbReference type="Proteomes" id="UP001596408">
    <property type="component" value="Unassembled WGS sequence"/>
</dbReference>
<gene>
    <name evidence="2" type="ORF">ACFQEV_04870</name>
</gene>
<evidence type="ECO:0000313" key="2">
    <source>
        <dbReference type="EMBL" id="MFC6824329.1"/>
    </source>
</evidence>